<protein>
    <submittedName>
        <fullName evidence="2">Uncharacterized protein</fullName>
    </submittedName>
</protein>
<name>A0ABS8XAU5_9BURK</name>
<organism evidence="2 3">
    <name type="scientific">Pelomonas caseinilytica</name>
    <dbReference type="NCBI Taxonomy" id="2906763"/>
    <lineage>
        <taxon>Bacteria</taxon>
        <taxon>Pseudomonadati</taxon>
        <taxon>Pseudomonadota</taxon>
        <taxon>Betaproteobacteria</taxon>
        <taxon>Burkholderiales</taxon>
        <taxon>Sphaerotilaceae</taxon>
        <taxon>Roseateles</taxon>
    </lineage>
</organism>
<feature type="compositionally biased region" description="Pro residues" evidence="1">
    <location>
        <begin position="1"/>
        <end position="20"/>
    </location>
</feature>
<evidence type="ECO:0000313" key="3">
    <source>
        <dbReference type="Proteomes" id="UP001201463"/>
    </source>
</evidence>
<accession>A0ABS8XAU5</accession>
<evidence type="ECO:0000313" key="2">
    <source>
        <dbReference type="EMBL" id="MCE4536320.1"/>
    </source>
</evidence>
<dbReference type="EMBL" id="JAJTWT010000001">
    <property type="protein sequence ID" value="MCE4536320.1"/>
    <property type="molecule type" value="Genomic_DNA"/>
</dbReference>
<comment type="caution">
    <text evidence="2">The sequence shown here is derived from an EMBL/GenBank/DDBJ whole genome shotgun (WGS) entry which is preliminary data.</text>
</comment>
<dbReference type="RefSeq" id="WP_233389483.1">
    <property type="nucleotide sequence ID" value="NZ_JAJTWT010000001.1"/>
</dbReference>
<gene>
    <name evidence="2" type="ORF">LXT12_03505</name>
</gene>
<keyword evidence="3" id="KW-1185">Reference proteome</keyword>
<dbReference type="Proteomes" id="UP001201463">
    <property type="component" value="Unassembled WGS sequence"/>
</dbReference>
<proteinExistence type="predicted"/>
<feature type="region of interest" description="Disordered" evidence="1">
    <location>
        <begin position="1"/>
        <end position="36"/>
    </location>
</feature>
<sequence length="114" mass="12257">MYRPGPFPAPPPPISAPPLPSQDDGRPAATREGSHHGLVPAVIARLLWDRELLRALRAPEGRHCCLPLLPERAGRSSPPLTAALPPLVLDTPGWHAETGGLMRVDTRAPHAGRR</sequence>
<reference evidence="2 3" key="1">
    <citation type="submission" date="2021-12" db="EMBL/GenBank/DDBJ databases">
        <title>Genome seq of p7.</title>
        <authorList>
            <person name="Seo T."/>
        </authorList>
    </citation>
    <scope>NUCLEOTIDE SEQUENCE [LARGE SCALE GENOMIC DNA]</scope>
    <source>
        <strain evidence="2 3">P7</strain>
    </source>
</reference>
<evidence type="ECO:0000256" key="1">
    <source>
        <dbReference type="SAM" id="MobiDB-lite"/>
    </source>
</evidence>